<proteinExistence type="predicted"/>
<dbReference type="RefSeq" id="WP_163958529.1">
    <property type="nucleotide sequence ID" value="NZ_BAAAES010000009.1"/>
</dbReference>
<accession>A0ABP3T6Z3</accession>
<dbReference type="Proteomes" id="UP001500238">
    <property type="component" value="Unassembled WGS sequence"/>
</dbReference>
<feature type="domain" description="HipA-like kinase" evidence="1">
    <location>
        <begin position="31"/>
        <end position="223"/>
    </location>
</feature>
<comment type="caution">
    <text evidence="2">The sequence shown here is derived from an EMBL/GenBank/DDBJ whole genome shotgun (WGS) entry which is preliminary data.</text>
</comment>
<keyword evidence="3" id="KW-1185">Reference proteome</keyword>
<evidence type="ECO:0000259" key="1">
    <source>
        <dbReference type="Pfam" id="PF20613"/>
    </source>
</evidence>
<sequence>MADAEQLTLAVPVQARWCDTASFGTADCSQICHCDDGSDYAVKDDVVVAAVPHSEWFCTHLGELVGLASPPCKIVDVKGKACFGSRWETGHNSTDWILRAQDGRIDFSSLAPTLSRIYAFDLFVNNVDRHTNNYIVREQHFGISLLAFDYSRAWLVQGMPPPVLPMSDMHNTVRVIKILRALFGEFFIKSEAYHVLDRIESLDDSKVDKIIASHPKEWLTDQQRDGIISWWKSDVRTSRIGDIREGVKGGDYL</sequence>
<dbReference type="EMBL" id="BAAAES010000009">
    <property type="protein sequence ID" value="GAA0671676.1"/>
    <property type="molecule type" value="Genomic_DNA"/>
</dbReference>
<reference evidence="3" key="1">
    <citation type="journal article" date="2019" name="Int. J. Syst. Evol. Microbiol.">
        <title>The Global Catalogue of Microorganisms (GCM) 10K type strain sequencing project: providing services to taxonomists for standard genome sequencing and annotation.</title>
        <authorList>
            <consortium name="The Broad Institute Genomics Platform"/>
            <consortium name="The Broad Institute Genome Sequencing Center for Infectious Disease"/>
            <person name="Wu L."/>
            <person name="Ma J."/>
        </authorList>
    </citation>
    <scope>NUCLEOTIDE SEQUENCE [LARGE SCALE GENOMIC DNA]</scope>
    <source>
        <strain evidence="3">JCM 14603</strain>
    </source>
</reference>
<name>A0ABP3T6Z3_9SPHN</name>
<evidence type="ECO:0000313" key="3">
    <source>
        <dbReference type="Proteomes" id="UP001500238"/>
    </source>
</evidence>
<dbReference type="InterPro" id="IPR046748">
    <property type="entry name" value="HipA_2"/>
</dbReference>
<gene>
    <name evidence="2" type="ORF">GCM10009102_23340</name>
</gene>
<dbReference type="Pfam" id="PF20613">
    <property type="entry name" value="HipA_2"/>
    <property type="match status" value="1"/>
</dbReference>
<organism evidence="2 3">
    <name type="scientific">Sphingomonas insulae</name>
    <dbReference type="NCBI Taxonomy" id="424800"/>
    <lineage>
        <taxon>Bacteria</taxon>
        <taxon>Pseudomonadati</taxon>
        <taxon>Pseudomonadota</taxon>
        <taxon>Alphaproteobacteria</taxon>
        <taxon>Sphingomonadales</taxon>
        <taxon>Sphingomonadaceae</taxon>
        <taxon>Sphingomonas</taxon>
    </lineage>
</organism>
<evidence type="ECO:0000313" key="2">
    <source>
        <dbReference type="EMBL" id="GAA0671676.1"/>
    </source>
</evidence>
<protein>
    <recommendedName>
        <fullName evidence="1">HipA-like kinase domain-containing protein</fullName>
    </recommendedName>
</protein>